<dbReference type="Proteomes" id="UP000450000">
    <property type="component" value="Unassembled WGS sequence"/>
</dbReference>
<organism evidence="1 9">
    <name type="scientific">Streptomyces kaniharaensis</name>
    <dbReference type="NCBI Taxonomy" id="212423"/>
    <lineage>
        <taxon>Bacteria</taxon>
        <taxon>Bacillati</taxon>
        <taxon>Actinomycetota</taxon>
        <taxon>Actinomycetes</taxon>
        <taxon>Kitasatosporales</taxon>
        <taxon>Streptomycetaceae</taxon>
        <taxon>Streptomyces</taxon>
    </lineage>
</organism>
<evidence type="ECO:0000313" key="3">
    <source>
        <dbReference type="EMBL" id="MQS18082.1"/>
    </source>
</evidence>
<evidence type="ECO:0000313" key="6">
    <source>
        <dbReference type="EMBL" id="MQS18185.1"/>
    </source>
</evidence>
<reference evidence="1 9" key="1">
    <citation type="submission" date="2019-09" db="EMBL/GenBank/DDBJ databases">
        <title>Genome Sequences of Streptomyces kaniharaensis ATCC 21070.</title>
        <authorList>
            <person name="Zhu W."/>
            <person name="De Crecy-Lagard V."/>
            <person name="Richards N.G."/>
        </authorList>
    </citation>
    <scope>NUCLEOTIDE SEQUENCE [LARGE SCALE GENOMIC DNA]</scope>
    <source>
        <strain evidence="1 9">SF-557</strain>
    </source>
</reference>
<evidence type="ECO:0000313" key="1">
    <source>
        <dbReference type="EMBL" id="MQS17992.1"/>
    </source>
</evidence>
<evidence type="ECO:0000313" key="7">
    <source>
        <dbReference type="EMBL" id="MQS18216.1"/>
    </source>
</evidence>
<accession>A0A6N7L2B2</accession>
<gene>
    <name evidence="1" type="ORF">F7Q99_38845</name>
    <name evidence="2" type="ORF">F7Q99_39275</name>
    <name evidence="3" type="ORF">F7Q99_39320</name>
    <name evidence="4" type="ORF">F7Q99_39770</name>
    <name evidence="5" type="ORF">F7Q99_39815</name>
    <name evidence="6" type="ORF">F7Q99_39895</name>
    <name evidence="7" type="ORF">F7Q99_40070</name>
    <name evidence="8" type="ORF">F7Q99_40150</name>
</gene>
<comment type="caution">
    <text evidence="1">The sequence shown here is derived from an EMBL/GenBank/DDBJ whole genome shotgun (WGS) entry which is preliminary data.</text>
</comment>
<evidence type="ECO:0000313" key="9">
    <source>
        <dbReference type="Proteomes" id="UP000450000"/>
    </source>
</evidence>
<dbReference type="EMBL" id="WBOF01000017">
    <property type="protein sequence ID" value="MQS18185.1"/>
    <property type="molecule type" value="Genomic_DNA"/>
</dbReference>
<dbReference type="EMBL" id="WBOF01000019">
    <property type="protein sequence ID" value="MQS18216.1"/>
    <property type="molecule type" value="Genomic_DNA"/>
</dbReference>
<dbReference type="EMBL" id="WBOF01000016">
    <property type="protein sequence ID" value="MQS18161.1"/>
    <property type="molecule type" value="Genomic_DNA"/>
</dbReference>
<sequence length="59" mass="6314">MRKSVIKTTPIGLRAGDTLRDTGAVVDHIVTGVAAGRIDVVTDRGTRRMSSTHIVSVIR</sequence>
<dbReference type="AlphaFoldDB" id="A0A6N7L2B2"/>
<keyword evidence="9" id="KW-1185">Reference proteome</keyword>
<evidence type="ECO:0000313" key="5">
    <source>
        <dbReference type="EMBL" id="MQS18170.1"/>
    </source>
</evidence>
<evidence type="ECO:0000313" key="2">
    <source>
        <dbReference type="EMBL" id="MQS18073.1"/>
    </source>
</evidence>
<protein>
    <submittedName>
        <fullName evidence="1">Uncharacterized protein</fullName>
    </submittedName>
</protein>
<dbReference type="EMBL" id="WBOF01000013">
    <property type="protein sequence ID" value="MQS18082.1"/>
    <property type="molecule type" value="Genomic_DNA"/>
</dbReference>
<dbReference type="EMBL" id="WBOF01000019">
    <property type="protein sequence ID" value="MQS18231.1"/>
    <property type="molecule type" value="Genomic_DNA"/>
</dbReference>
<evidence type="ECO:0000313" key="4">
    <source>
        <dbReference type="EMBL" id="MQS18161.1"/>
    </source>
</evidence>
<dbReference type="EMBL" id="WBOF01000013">
    <property type="protein sequence ID" value="MQS18073.1"/>
    <property type="molecule type" value="Genomic_DNA"/>
</dbReference>
<dbReference type="EMBL" id="WBOF01000017">
    <property type="protein sequence ID" value="MQS18170.1"/>
    <property type="molecule type" value="Genomic_DNA"/>
</dbReference>
<evidence type="ECO:0000313" key="8">
    <source>
        <dbReference type="EMBL" id="MQS18231.1"/>
    </source>
</evidence>
<proteinExistence type="predicted"/>
<dbReference type="RefSeq" id="WP_153471984.1">
    <property type="nucleotide sequence ID" value="NZ_WBOF01000009.1"/>
</dbReference>
<dbReference type="EMBL" id="WBOF01000009">
    <property type="protein sequence ID" value="MQS17992.1"/>
    <property type="molecule type" value="Genomic_DNA"/>
</dbReference>
<name>A0A6N7L2B2_9ACTN</name>